<gene>
    <name evidence="1" type="ORF">L6164_013516</name>
</gene>
<evidence type="ECO:0000313" key="1">
    <source>
        <dbReference type="EMBL" id="KAI4334808.1"/>
    </source>
</evidence>
<reference evidence="1 2" key="1">
    <citation type="journal article" date="2022" name="DNA Res.">
        <title>Chromosomal-level genome assembly of the orchid tree Bauhinia variegata (Leguminosae; Cercidoideae) supports the allotetraploid origin hypothesis of Bauhinia.</title>
        <authorList>
            <person name="Zhong Y."/>
            <person name="Chen Y."/>
            <person name="Zheng D."/>
            <person name="Pang J."/>
            <person name="Liu Y."/>
            <person name="Luo S."/>
            <person name="Meng S."/>
            <person name="Qian L."/>
            <person name="Wei D."/>
            <person name="Dai S."/>
            <person name="Zhou R."/>
        </authorList>
    </citation>
    <scope>NUCLEOTIDE SEQUENCE [LARGE SCALE GENOMIC DNA]</scope>
    <source>
        <strain evidence="1">BV-YZ2020</strain>
    </source>
</reference>
<keyword evidence="2" id="KW-1185">Reference proteome</keyword>
<sequence>MVSSGIGSRSHLDPLKVLPLEKRYGRRSELEEQILLNEMVLCFMMLHSTGNNGSRHYFDKLDLKCNDTEWDLCPLSCDLIDMPSEDSYIFRLPIESIIRLKSVCKKWNRMTQDPVFINSQLSWSKVHPPKLLLTTNAEPTSIFLTETSEFKAKKLIDVNDVEKPIVMCSFNGLICIGSRTHLDPLKICNPTTMELLELPHSNFTDSVRHHRAALGYDNITKRYKVVLSYESGVGLSFLQIIECVMATRSMQSTLPDDLVFDILCRLPIESIIRFKSVCKSWNCMTQDPVFINSQLSWSKVHPPKLLLTTEAAPSSFFLTETSEFKAKKLMDINNVEDPIVMCSFRGLICIGSRTHLDPLNICNPITREFLELPHSNSTDRVRCHRVALGYDDITKKYIVVRSYENDCGRPCIQSIDVLSFGETVWKKIRTRETDFEEWYGPVFHDGRFYWLFENQLLQLDLSTGEFLYSPDPFLTPLPIFWPTPSLLNLDGRLVLTIDDENDLKIFYIFIVNGPRICINRMDLKLNGTEENYSVVDLMRMPTMMDLVSMPSRNNCLLGVTMIHNHRRLTRSLVTCNLLNNTVTRFCSEDFIAMSFEPSLVSPNMAMPSGNSDRSKIFRL</sequence>
<name>A0ACB9NEK2_BAUVA</name>
<dbReference type="EMBL" id="CM039431">
    <property type="protein sequence ID" value="KAI4334808.1"/>
    <property type="molecule type" value="Genomic_DNA"/>
</dbReference>
<comment type="caution">
    <text evidence="1">The sequence shown here is derived from an EMBL/GenBank/DDBJ whole genome shotgun (WGS) entry which is preliminary data.</text>
</comment>
<organism evidence="1 2">
    <name type="scientific">Bauhinia variegata</name>
    <name type="common">Purple orchid tree</name>
    <name type="synonym">Phanera variegata</name>
    <dbReference type="NCBI Taxonomy" id="167791"/>
    <lineage>
        <taxon>Eukaryota</taxon>
        <taxon>Viridiplantae</taxon>
        <taxon>Streptophyta</taxon>
        <taxon>Embryophyta</taxon>
        <taxon>Tracheophyta</taxon>
        <taxon>Spermatophyta</taxon>
        <taxon>Magnoliopsida</taxon>
        <taxon>eudicotyledons</taxon>
        <taxon>Gunneridae</taxon>
        <taxon>Pentapetalae</taxon>
        <taxon>rosids</taxon>
        <taxon>fabids</taxon>
        <taxon>Fabales</taxon>
        <taxon>Fabaceae</taxon>
        <taxon>Cercidoideae</taxon>
        <taxon>Cercideae</taxon>
        <taxon>Bauhiniinae</taxon>
        <taxon>Bauhinia</taxon>
    </lineage>
</organism>
<evidence type="ECO:0000313" key="2">
    <source>
        <dbReference type="Proteomes" id="UP000828941"/>
    </source>
</evidence>
<dbReference type="Proteomes" id="UP000828941">
    <property type="component" value="Chromosome 6"/>
</dbReference>
<protein>
    <submittedName>
        <fullName evidence="1">Uncharacterized protein</fullName>
    </submittedName>
</protein>
<proteinExistence type="predicted"/>
<accession>A0ACB9NEK2</accession>